<feature type="non-terminal residue" evidence="3">
    <location>
        <position position="1"/>
    </location>
</feature>
<feature type="domain" description="AMP-dependent synthetase/ligase" evidence="2">
    <location>
        <begin position="12"/>
        <end position="78"/>
    </location>
</feature>
<proteinExistence type="predicted"/>
<gene>
    <name evidence="3" type="ORF">HF086_016095</name>
</gene>
<accession>A0A922M6E3</accession>
<dbReference type="InterPro" id="IPR020845">
    <property type="entry name" value="AMP-binding_CS"/>
</dbReference>
<evidence type="ECO:0000256" key="1">
    <source>
        <dbReference type="SAM" id="MobiDB-lite"/>
    </source>
</evidence>
<name>A0A922M6E3_SPOEX</name>
<dbReference type="AlphaFoldDB" id="A0A922M6E3"/>
<dbReference type="SUPFAM" id="SSF56801">
    <property type="entry name" value="Acetyl-CoA synthetase-like"/>
    <property type="match status" value="1"/>
</dbReference>
<evidence type="ECO:0000313" key="3">
    <source>
        <dbReference type="EMBL" id="KAH9630591.1"/>
    </source>
</evidence>
<evidence type="ECO:0000313" key="4">
    <source>
        <dbReference type="Proteomes" id="UP000814243"/>
    </source>
</evidence>
<protein>
    <recommendedName>
        <fullName evidence="2">AMP-dependent synthetase/ligase domain-containing protein</fullName>
    </recommendedName>
</protein>
<evidence type="ECO:0000259" key="2">
    <source>
        <dbReference type="Pfam" id="PF00501"/>
    </source>
</evidence>
<reference evidence="3" key="1">
    <citation type="journal article" date="2021" name="G3 (Bethesda)">
        <title>Genome and transcriptome analysis of the beet armyworm Spodoptera exigua reveals targets for pest control. .</title>
        <authorList>
            <person name="Simon S."/>
            <person name="Breeschoten T."/>
            <person name="Jansen H.J."/>
            <person name="Dirks R.P."/>
            <person name="Schranz M.E."/>
            <person name="Ros V.I.D."/>
        </authorList>
    </citation>
    <scope>NUCLEOTIDE SEQUENCE</scope>
    <source>
        <strain evidence="3">TB_SE_WUR_2020</strain>
    </source>
</reference>
<dbReference type="Gene3D" id="3.40.50.980">
    <property type="match status" value="1"/>
</dbReference>
<dbReference type="PROSITE" id="PS00455">
    <property type="entry name" value="AMP_BINDING"/>
    <property type="match status" value="1"/>
</dbReference>
<organism evidence="3 4">
    <name type="scientific">Spodoptera exigua</name>
    <name type="common">Beet armyworm</name>
    <name type="synonym">Noctua fulgens</name>
    <dbReference type="NCBI Taxonomy" id="7107"/>
    <lineage>
        <taxon>Eukaryota</taxon>
        <taxon>Metazoa</taxon>
        <taxon>Ecdysozoa</taxon>
        <taxon>Arthropoda</taxon>
        <taxon>Hexapoda</taxon>
        <taxon>Insecta</taxon>
        <taxon>Pterygota</taxon>
        <taxon>Neoptera</taxon>
        <taxon>Endopterygota</taxon>
        <taxon>Lepidoptera</taxon>
        <taxon>Glossata</taxon>
        <taxon>Ditrysia</taxon>
        <taxon>Noctuoidea</taxon>
        <taxon>Noctuidae</taxon>
        <taxon>Amphipyrinae</taxon>
        <taxon>Spodoptera</taxon>
    </lineage>
</organism>
<feature type="region of interest" description="Disordered" evidence="1">
    <location>
        <begin position="76"/>
        <end position="98"/>
    </location>
</feature>
<dbReference type="Proteomes" id="UP000814243">
    <property type="component" value="Unassembled WGS sequence"/>
</dbReference>
<dbReference type="Pfam" id="PF00501">
    <property type="entry name" value="AMP-binding"/>
    <property type="match status" value="1"/>
</dbReference>
<dbReference type="InterPro" id="IPR000873">
    <property type="entry name" value="AMP-dep_synth/lig_dom"/>
</dbReference>
<sequence length="98" mass="10641">VVFCSRTAFIQHKPVFDEVGSVEHYILYGDQAQDGAILFKDFLTETVALEDFEPVPVNGWEDTAFIVYSSGTTGLPKGQGTPVGSYDHNGTDQVSQPG</sequence>
<dbReference type="EMBL" id="JACEFF010000816">
    <property type="protein sequence ID" value="KAH9630591.1"/>
    <property type="molecule type" value="Genomic_DNA"/>
</dbReference>
<comment type="caution">
    <text evidence="3">The sequence shown here is derived from an EMBL/GenBank/DDBJ whole genome shotgun (WGS) entry which is preliminary data.</text>
</comment>